<evidence type="ECO:0000256" key="1">
    <source>
        <dbReference type="SAM" id="Phobius"/>
    </source>
</evidence>
<organism evidence="2 3">
    <name type="scientific">Fischerella thermalis CCMEE 5318</name>
    <dbReference type="NCBI Taxonomy" id="2019666"/>
    <lineage>
        <taxon>Bacteria</taxon>
        <taxon>Bacillati</taxon>
        <taxon>Cyanobacteriota</taxon>
        <taxon>Cyanophyceae</taxon>
        <taxon>Nostocales</taxon>
        <taxon>Hapalosiphonaceae</taxon>
        <taxon>Fischerella</taxon>
    </lineage>
</organism>
<keyword evidence="1" id="KW-1133">Transmembrane helix</keyword>
<dbReference type="EMBL" id="NMQE01000771">
    <property type="protein sequence ID" value="PMB17776.1"/>
    <property type="molecule type" value="Genomic_DNA"/>
</dbReference>
<accession>A0A2N6L757</accession>
<comment type="caution">
    <text evidence="2">The sequence shown here is derived from an EMBL/GenBank/DDBJ whole genome shotgun (WGS) entry which is preliminary data.</text>
</comment>
<evidence type="ECO:0000313" key="2">
    <source>
        <dbReference type="EMBL" id="PMB17776.1"/>
    </source>
</evidence>
<protein>
    <submittedName>
        <fullName evidence="2">Uncharacterized protein</fullName>
    </submittedName>
</protein>
<dbReference type="Proteomes" id="UP000235081">
    <property type="component" value="Unassembled WGS sequence"/>
</dbReference>
<feature type="transmembrane region" description="Helical" evidence="1">
    <location>
        <begin position="18"/>
        <end position="36"/>
    </location>
</feature>
<dbReference type="RefSeq" id="WP_102183272.1">
    <property type="nucleotide sequence ID" value="NZ_NMQE01000771.1"/>
</dbReference>
<name>A0A2N6L757_9CYAN</name>
<proteinExistence type="predicted"/>
<dbReference type="AlphaFoldDB" id="A0A2N6L757"/>
<evidence type="ECO:0000313" key="3">
    <source>
        <dbReference type="Proteomes" id="UP000235081"/>
    </source>
</evidence>
<reference evidence="2 3" key="1">
    <citation type="submission" date="2017-07" db="EMBL/GenBank/DDBJ databases">
        <title>Genomes of Fischerella (Mastigocladus) sp. strains.</title>
        <authorList>
            <person name="Miller S.R."/>
        </authorList>
    </citation>
    <scope>NUCLEOTIDE SEQUENCE [LARGE SCALE GENOMIC DNA]</scope>
    <source>
        <strain evidence="2 3">CCMEE 5318</strain>
    </source>
</reference>
<keyword evidence="1" id="KW-0472">Membrane</keyword>
<sequence>MLESFKQWLLILLKTGPIAIGGLVGIVVVGTLLNLASYRNKLGPVILPIPSAEIIGREYLQAVTQENRNYIAEDEKCVQGQLLQDIAKYGGTEVRNVSVVTEWHSGNN</sequence>
<gene>
    <name evidence="2" type="ORF">CEN46_22725</name>
</gene>
<keyword evidence="1" id="KW-0812">Transmembrane</keyword>